<dbReference type="InterPro" id="IPR019787">
    <property type="entry name" value="Znf_PHD-finger"/>
</dbReference>
<dbReference type="GO" id="GO:0006357">
    <property type="term" value="P:regulation of transcription by RNA polymerase II"/>
    <property type="evidence" value="ECO:0007669"/>
    <property type="project" value="TreeGrafter"/>
</dbReference>
<evidence type="ECO:0000256" key="6">
    <source>
        <dbReference type="SAM" id="Phobius"/>
    </source>
</evidence>
<dbReference type="PANTHER" id="PTHR13793">
    <property type="entry name" value="PHD FINGER PROTEINS"/>
    <property type="match status" value="1"/>
</dbReference>
<dbReference type="PROSITE" id="PS01359">
    <property type="entry name" value="ZF_PHD_1"/>
    <property type="match status" value="1"/>
</dbReference>
<dbReference type="Pfam" id="PF13832">
    <property type="entry name" value="zf-HC5HC2H_2"/>
    <property type="match status" value="1"/>
</dbReference>
<evidence type="ECO:0000256" key="3">
    <source>
        <dbReference type="ARBA" id="ARBA00022833"/>
    </source>
</evidence>
<dbReference type="InterPro" id="IPR013083">
    <property type="entry name" value="Znf_RING/FYVE/PHD"/>
</dbReference>
<dbReference type="InterPro" id="IPR050701">
    <property type="entry name" value="Histone_Mod_Regulator"/>
</dbReference>
<dbReference type="Proteomes" id="UP000233469">
    <property type="component" value="Unassembled WGS sequence"/>
</dbReference>
<dbReference type="Pfam" id="PF13831">
    <property type="entry name" value="PHD_2"/>
    <property type="match status" value="1"/>
</dbReference>
<comment type="caution">
    <text evidence="8">The sequence shown here is derived from an EMBL/GenBank/DDBJ whole genome shotgun (WGS) entry which is preliminary data.</text>
</comment>
<feature type="transmembrane region" description="Helical" evidence="6">
    <location>
        <begin position="192"/>
        <end position="211"/>
    </location>
</feature>
<keyword evidence="2 4" id="KW-0863">Zinc-finger</keyword>
<name>A0A2N1NLM2_9GLOM</name>
<dbReference type="GO" id="GO:0008270">
    <property type="term" value="F:zinc ion binding"/>
    <property type="evidence" value="ECO:0007669"/>
    <property type="project" value="UniProtKB-KW"/>
</dbReference>
<keyword evidence="1" id="KW-0479">Metal-binding</keyword>
<keyword evidence="3" id="KW-0862">Zinc</keyword>
<feature type="domain" description="PHD-type" evidence="7">
    <location>
        <begin position="107"/>
        <end position="161"/>
    </location>
</feature>
<dbReference type="SMART" id="SM00249">
    <property type="entry name" value="PHD"/>
    <property type="match status" value="1"/>
</dbReference>
<evidence type="ECO:0000256" key="1">
    <source>
        <dbReference type="ARBA" id="ARBA00022723"/>
    </source>
</evidence>
<keyword evidence="6" id="KW-1133">Transmembrane helix</keyword>
<evidence type="ECO:0000259" key="7">
    <source>
        <dbReference type="PROSITE" id="PS50016"/>
    </source>
</evidence>
<dbReference type="AlphaFoldDB" id="A0A2N1NLM2"/>
<evidence type="ECO:0000256" key="5">
    <source>
        <dbReference type="SAM" id="MobiDB-lite"/>
    </source>
</evidence>
<dbReference type="VEuPathDB" id="FungiDB:RhiirFUN_000600"/>
<gene>
    <name evidence="8" type="ORF">RhiirC2_277160</name>
</gene>
<dbReference type="CDD" id="cd15492">
    <property type="entry name" value="PHD_BRPF_JADE_like"/>
    <property type="match status" value="1"/>
</dbReference>
<dbReference type="InterPro" id="IPR001965">
    <property type="entry name" value="Znf_PHD"/>
</dbReference>
<evidence type="ECO:0000313" key="8">
    <source>
        <dbReference type="EMBL" id="PKK74768.1"/>
    </source>
</evidence>
<dbReference type="Gene3D" id="3.30.40.10">
    <property type="entry name" value="Zinc/RING finger domain, C3HC4 (zinc finger)"/>
    <property type="match status" value="2"/>
</dbReference>
<dbReference type="InterPro" id="IPR019786">
    <property type="entry name" value="Zinc_finger_PHD-type_CS"/>
</dbReference>
<feature type="transmembrane region" description="Helical" evidence="6">
    <location>
        <begin position="231"/>
        <end position="254"/>
    </location>
</feature>
<feature type="region of interest" description="Disordered" evidence="5">
    <location>
        <begin position="1"/>
        <end position="95"/>
    </location>
</feature>
<keyword evidence="6" id="KW-0472">Membrane</keyword>
<evidence type="ECO:0000313" key="9">
    <source>
        <dbReference type="Proteomes" id="UP000233469"/>
    </source>
</evidence>
<dbReference type="VEuPathDB" id="FungiDB:FUN_020563"/>
<feature type="compositionally biased region" description="Basic residues" evidence="5">
    <location>
        <begin position="1"/>
        <end position="12"/>
    </location>
</feature>
<keyword evidence="6" id="KW-0812">Transmembrane</keyword>
<organism evidence="8 9">
    <name type="scientific">Rhizophagus irregularis</name>
    <dbReference type="NCBI Taxonomy" id="588596"/>
    <lineage>
        <taxon>Eukaryota</taxon>
        <taxon>Fungi</taxon>
        <taxon>Fungi incertae sedis</taxon>
        <taxon>Mucoromycota</taxon>
        <taxon>Glomeromycotina</taxon>
        <taxon>Glomeromycetes</taxon>
        <taxon>Glomerales</taxon>
        <taxon>Glomeraceae</taxon>
        <taxon>Rhizophagus</taxon>
    </lineage>
</organism>
<dbReference type="SUPFAM" id="SSF57903">
    <property type="entry name" value="FYVE/PHD zinc finger"/>
    <property type="match status" value="1"/>
</dbReference>
<evidence type="ECO:0000256" key="4">
    <source>
        <dbReference type="PROSITE-ProRule" id="PRU00146"/>
    </source>
</evidence>
<protein>
    <recommendedName>
        <fullName evidence="7">PHD-type domain-containing protein</fullName>
    </recommendedName>
</protein>
<evidence type="ECO:0000256" key="2">
    <source>
        <dbReference type="ARBA" id="ARBA00022771"/>
    </source>
</evidence>
<dbReference type="PROSITE" id="PS50016">
    <property type="entry name" value="ZF_PHD_2"/>
    <property type="match status" value="1"/>
</dbReference>
<sequence length="263" mass="29730">MASQRGRRTTRRAAHDPDFEYGMGPSSSEHEINGSSQNTVVSEQNDSDSSYHENTPTPLNNTGEENVNGDREEVVAGQEGEQSSSEENETDQSPRARWLRKWKRSDPGLCCVCLDEDATKDNVLVYCDGKECDVVVHQECYGITTLPKKEDPWYCDRCLALPSDAVRCVLCPNKNGAFRKIRASDEAGEPMVWVHILCAFWMPGMHIGSAADLRDIQVVNVDPKNWGKVSIIFKIHILFLILSTLIIYLVFFLFRLEMSRLQQ</sequence>
<reference evidence="8 9" key="2">
    <citation type="submission" date="2017-10" db="EMBL/GenBank/DDBJ databases">
        <title>Extensive intraspecific genome diversity in a model arbuscular mycorrhizal fungus.</title>
        <authorList>
            <person name="Chen E.C.H."/>
            <person name="Morin E."/>
            <person name="Baudet D."/>
            <person name="Noel J."/>
            <person name="Ndikumana S."/>
            <person name="Charron P."/>
            <person name="St-Onge C."/>
            <person name="Giorgi J."/>
            <person name="Grigoriev I.V."/>
            <person name="Roux C."/>
            <person name="Martin F.M."/>
            <person name="Corradi N."/>
        </authorList>
    </citation>
    <scope>NUCLEOTIDE SEQUENCE [LARGE SCALE GENOMIC DNA]</scope>
    <source>
        <strain evidence="8 9">C2</strain>
    </source>
</reference>
<feature type="compositionally biased region" description="Polar residues" evidence="5">
    <location>
        <begin position="33"/>
        <end position="65"/>
    </location>
</feature>
<dbReference type="InterPro" id="IPR011011">
    <property type="entry name" value="Znf_FYVE_PHD"/>
</dbReference>
<accession>A0A2N1NLM2</accession>
<dbReference type="PANTHER" id="PTHR13793:SF107">
    <property type="entry name" value="BROMODOMAIN-CONTAINING PROTEIN HOMOLOG"/>
    <property type="match status" value="1"/>
</dbReference>
<dbReference type="EMBL" id="LLXL01000284">
    <property type="protein sequence ID" value="PKK74768.1"/>
    <property type="molecule type" value="Genomic_DNA"/>
</dbReference>
<dbReference type="VEuPathDB" id="FungiDB:RhiirA1_514857"/>
<proteinExistence type="predicted"/>
<reference evidence="8 9" key="1">
    <citation type="submission" date="2016-04" db="EMBL/GenBank/DDBJ databases">
        <title>Genome analyses suggest a sexual origin of heterokaryosis in a supposedly ancient asexual fungus.</title>
        <authorList>
            <person name="Ropars J."/>
            <person name="Sedzielewska K."/>
            <person name="Noel J."/>
            <person name="Charron P."/>
            <person name="Farinelli L."/>
            <person name="Marton T."/>
            <person name="Kruger M."/>
            <person name="Pelin A."/>
            <person name="Brachmann A."/>
            <person name="Corradi N."/>
        </authorList>
    </citation>
    <scope>NUCLEOTIDE SEQUENCE [LARGE SCALE GENOMIC DNA]</scope>
    <source>
        <strain evidence="8 9">C2</strain>
    </source>
</reference>